<evidence type="ECO:0000313" key="2">
    <source>
        <dbReference type="Proteomes" id="UP001239111"/>
    </source>
</evidence>
<protein>
    <submittedName>
        <fullName evidence="1">Uncharacterized protein</fullName>
    </submittedName>
</protein>
<dbReference type="EMBL" id="CM056741">
    <property type="protein sequence ID" value="KAJ8688157.1"/>
    <property type="molecule type" value="Genomic_DNA"/>
</dbReference>
<name>A0ACC2PXN6_9HYME</name>
<proteinExistence type="predicted"/>
<reference evidence="1" key="1">
    <citation type="submission" date="2023-04" db="EMBL/GenBank/DDBJ databases">
        <title>A chromosome-level genome assembly of the parasitoid wasp Eretmocerus hayati.</title>
        <authorList>
            <person name="Zhong Y."/>
            <person name="Liu S."/>
            <person name="Liu Y."/>
        </authorList>
    </citation>
    <scope>NUCLEOTIDE SEQUENCE</scope>
    <source>
        <strain evidence="1">ZJU_SS_LIU_2023</strain>
    </source>
</reference>
<evidence type="ECO:0000313" key="1">
    <source>
        <dbReference type="EMBL" id="KAJ8688157.1"/>
    </source>
</evidence>
<dbReference type="Proteomes" id="UP001239111">
    <property type="component" value="Chromosome 1"/>
</dbReference>
<sequence>MRHQSSVELHPSHCKNLSQEAVDAANVDILKLLLERGANPNQINRRFIGTTVLYHATKAKVSNRLSILKLLVSHGADMNNGGILSKMSPFSVSLCENRVDEVKLFLEHGFKIDQCEPQESKEYSPLHVAVLHRDTDMLSLLLEYFAKFPSSSCLDATDSDENSPLRLAVIKGRVEHLRLLLEAGAVVEYVDSYFNTPLTYAIFGCTEFYPECIRLIIDAGANMRNLFNVLGDHILIDMVDGWKDKLQDLSDWDNEYPDMDDDEKDWRIKSVQAELESECVDLPRIKCAVRYRLLFESRGLVKEPLDVVKFDELVDYFASCENIFKITYTMESKKEKPLLGDDVATKQWPIRTGATSNAMSSVNSETLFQMIRSPNEYPSRLLSTMLKASGAPIDRFVDAEGNTLLLHATKHANLDAVKELLDIGADPNFISKKRYGKNIPAQTRCCRSALHDAIDAENVDILKLLLERGANPNQTNSYGTSVLYHVTKSNVNRLPMLKLLLSYGADMYSSSLVESKSASDGADKISQNREDIVSPFVTLLQCYRVSDVRLFLEHGFDIDRCPPLNPNKSSPLHLAVLHEEDTDMLSLLLEHYIKNSKCIDVTDYEENTPLRLAVIKGHVEHVRLLLEAGANVDYLDVEGDTPMEFAIFESSKLYPECIRDDNRWTMFMSMLERMYMDLDRAKCVVRYRLLFESKCPVEEPLILDMIKSDKLREYFESCKAELPLLQNTPLHFSVTYYNLLMDNNFHVQVRDESAYEKFEKVNVEELFPVHAKDLRICFDRVKERHRVWELAMVKLSRLLGLDRDAYHLIFCTILRYLRENDLRNLSKI</sequence>
<accession>A0ACC2PXN6</accession>
<gene>
    <name evidence="1" type="ORF">QAD02_023952</name>
</gene>
<organism evidence="1 2">
    <name type="scientific">Eretmocerus hayati</name>
    <dbReference type="NCBI Taxonomy" id="131215"/>
    <lineage>
        <taxon>Eukaryota</taxon>
        <taxon>Metazoa</taxon>
        <taxon>Ecdysozoa</taxon>
        <taxon>Arthropoda</taxon>
        <taxon>Hexapoda</taxon>
        <taxon>Insecta</taxon>
        <taxon>Pterygota</taxon>
        <taxon>Neoptera</taxon>
        <taxon>Endopterygota</taxon>
        <taxon>Hymenoptera</taxon>
        <taxon>Apocrita</taxon>
        <taxon>Proctotrupomorpha</taxon>
        <taxon>Chalcidoidea</taxon>
        <taxon>Aphelinidae</taxon>
        <taxon>Aphelininae</taxon>
        <taxon>Eretmocerus</taxon>
    </lineage>
</organism>
<keyword evidence="2" id="KW-1185">Reference proteome</keyword>
<comment type="caution">
    <text evidence="1">The sequence shown here is derived from an EMBL/GenBank/DDBJ whole genome shotgun (WGS) entry which is preliminary data.</text>
</comment>